<keyword evidence="4" id="KW-0961">Cell wall biogenesis/degradation</keyword>
<dbReference type="CDD" id="cd06583">
    <property type="entry name" value="PGRP"/>
    <property type="match status" value="1"/>
</dbReference>
<comment type="caution">
    <text evidence="6">The sequence shown here is derived from an EMBL/GenBank/DDBJ whole genome shotgun (WGS) entry which is preliminary data.</text>
</comment>
<reference evidence="6" key="2">
    <citation type="submission" date="2021-04" db="EMBL/GenBank/DDBJ databases">
        <authorList>
            <person name="Gilroy R."/>
        </authorList>
    </citation>
    <scope>NUCLEOTIDE SEQUENCE</scope>
    <source>
        <strain evidence="6">ChiBcec18-1249</strain>
    </source>
</reference>
<dbReference type="GO" id="GO:0008745">
    <property type="term" value="F:N-acetylmuramoyl-L-alanine amidase activity"/>
    <property type="evidence" value="ECO:0007669"/>
    <property type="project" value="UniProtKB-EC"/>
</dbReference>
<evidence type="ECO:0000313" key="6">
    <source>
        <dbReference type="EMBL" id="HJB13464.1"/>
    </source>
</evidence>
<organism evidence="6 7">
    <name type="scientific">Candidatus Oscillibacter excrementigallinarum</name>
    <dbReference type="NCBI Taxonomy" id="2838716"/>
    <lineage>
        <taxon>Bacteria</taxon>
        <taxon>Bacillati</taxon>
        <taxon>Bacillota</taxon>
        <taxon>Clostridia</taxon>
        <taxon>Eubacteriales</taxon>
        <taxon>Oscillospiraceae</taxon>
        <taxon>Oscillibacter</taxon>
    </lineage>
</organism>
<dbReference type="GO" id="GO:0071555">
    <property type="term" value="P:cell wall organization"/>
    <property type="evidence" value="ECO:0007669"/>
    <property type="project" value="UniProtKB-KW"/>
</dbReference>
<dbReference type="Proteomes" id="UP000823824">
    <property type="component" value="Unassembled WGS sequence"/>
</dbReference>
<proteinExistence type="predicted"/>
<accession>A0A9D2LJ29</accession>
<comment type="catalytic activity">
    <reaction evidence="1">
        <text>Hydrolyzes the link between N-acetylmuramoyl residues and L-amino acid residues in certain cell-wall glycopeptides.</text>
        <dbReference type="EC" id="3.5.1.28"/>
    </reaction>
</comment>
<keyword evidence="3" id="KW-0378">Hydrolase</keyword>
<dbReference type="InterPro" id="IPR051206">
    <property type="entry name" value="NAMLAA_amidase_2"/>
</dbReference>
<dbReference type="PANTHER" id="PTHR30417">
    <property type="entry name" value="N-ACETYLMURAMOYL-L-ALANINE AMIDASE AMID"/>
    <property type="match status" value="1"/>
</dbReference>
<reference evidence="6" key="1">
    <citation type="journal article" date="2021" name="PeerJ">
        <title>Extensive microbial diversity within the chicken gut microbiome revealed by metagenomics and culture.</title>
        <authorList>
            <person name="Gilroy R."/>
            <person name="Ravi A."/>
            <person name="Getino M."/>
            <person name="Pursley I."/>
            <person name="Horton D.L."/>
            <person name="Alikhan N.F."/>
            <person name="Baker D."/>
            <person name="Gharbi K."/>
            <person name="Hall N."/>
            <person name="Watson M."/>
            <person name="Adriaenssens E.M."/>
            <person name="Foster-Nyarko E."/>
            <person name="Jarju S."/>
            <person name="Secka A."/>
            <person name="Antonio M."/>
            <person name="Oren A."/>
            <person name="Chaudhuri R.R."/>
            <person name="La Ragione R."/>
            <person name="Hildebrand F."/>
            <person name="Pallen M.J."/>
        </authorList>
    </citation>
    <scope>NUCLEOTIDE SEQUENCE</scope>
    <source>
        <strain evidence="6">ChiBcec18-1249</strain>
    </source>
</reference>
<dbReference type="Pfam" id="PF01510">
    <property type="entry name" value="Amidase_2"/>
    <property type="match status" value="1"/>
</dbReference>
<dbReference type="SUPFAM" id="SSF55846">
    <property type="entry name" value="N-acetylmuramoyl-L-alanine amidase-like"/>
    <property type="match status" value="1"/>
</dbReference>
<name>A0A9D2LJ29_9FIRM</name>
<evidence type="ECO:0000256" key="4">
    <source>
        <dbReference type="ARBA" id="ARBA00023316"/>
    </source>
</evidence>
<dbReference type="SMART" id="SM00644">
    <property type="entry name" value="Ami_2"/>
    <property type="match status" value="1"/>
</dbReference>
<evidence type="ECO:0000256" key="3">
    <source>
        <dbReference type="ARBA" id="ARBA00022801"/>
    </source>
</evidence>
<protein>
    <recommendedName>
        <fullName evidence="2">N-acetylmuramoyl-L-alanine amidase</fullName>
        <ecNumber evidence="2">3.5.1.28</ecNumber>
    </recommendedName>
</protein>
<evidence type="ECO:0000256" key="1">
    <source>
        <dbReference type="ARBA" id="ARBA00001561"/>
    </source>
</evidence>
<evidence type="ECO:0000259" key="5">
    <source>
        <dbReference type="SMART" id="SM00644"/>
    </source>
</evidence>
<dbReference type="Gene3D" id="3.40.80.10">
    <property type="entry name" value="Peptidoglycan recognition protein-like"/>
    <property type="match status" value="1"/>
</dbReference>
<evidence type="ECO:0000256" key="2">
    <source>
        <dbReference type="ARBA" id="ARBA00011901"/>
    </source>
</evidence>
<dbReference type="PANTHER" id="PTHR30417:SF1">
    <property type="entry name" value="N-ACETYLMURAMOYL-L-ALANINE AMIDASE AMID"/>
    <property type="match status" value="1"/>
</dbReference>
<dbReference type="GO" id="GO:0009254">
    <property type="term" value="P:peptidoglycan turnover"/>
    <property type="evidence" value="ECO:0007669"/>
    <property type="project" value="TreeGrafter"/>
</dbReference>
<dbReference type="EMBL" id="DWZJ01000059">
    <property type="protein sequence ID" value="HJB13464.1"/>
    <property type="molecule type" value="Genomic_DNA"/>
</dbReference>
<dbReference type="InterPro" id="IPR036505">
    <property type="entry name" value="Amidase/PGRP_sf"/>
</dbReference>
<dbReference type="GO" id="GO:0009253">
    <property type="term" value="P:peptidoglycan catabolic process"/>
    <property type="evidence" value="ECO:0007669"/>
    <property type="project" value="InterPro"/>
</dbReference>
<dbReference type="EC" id="3.5.1.28" evidence="2"/>
<dbReference type="AlphaFoldDB" id="A0A9D2LJ29"/>
<sequence length="217" mass="24385">MSRVRTRRRHLNLRFAALCLLLVFALAGAAVWLWANRGLPGEDVEVPDYVQEDFLTVNPWSRPGTPLEKIDGVVIHYVGNPGTTAQANRNYFESLSSGETGTYASSHFVVGLEGEVLQCIPLTEIAYASNIRNEDTVAIEVCHPDETGEFSPVTYQRVVELTAWLCRTFRLDPETDVIRHYDVTEKLCPLYYVEHPEAWDAFRADVAAEMEHQAGDA</sequence>
<evidence type="ECO:0000313" key="7">
    <source>
        <dbReference type="Proteomes" id="UP000823824"/>
    </source>
</evidence>
<feature type="domain" description="N-acetylmuramoyl-L-alanine amidase" evidence="5">
    <location>
        <begin position="60"/>
        <end position="190"/>
    </location>
</feature>
<dbReference type="InterPro" id="IPR002502">
    <property type="entry name" value="Amidase_domain"/>
</dbReference>
<gene>
    <name evidence="6" type="ORF">H9787_07115</name>
</gene>